<evidence type="ECO:0000313" key="1">
    <source>
        <dbReference type="EMBL" id="RAW93466.1"/>
    </source>
</evidence>
<accession>A0A329VMJ9</accession>
<evidence type="ECO:0000313" key="2">
    <source>
        <dbReference type="Proteomes" id="UP000250870"/>
    </source>
</evidence>
<protein>
    <submittedName>
        <fullName evidence="1">Uncharacterized protein</fullName>
    </submittedName>
</protein>
<dbReference type="Proteomes" id="UP000250870">
    <property type="component" value="Unassembled WGS sequence"/>
</dbReference>
<dbReference type="AlphaFoldDB" id="A0A329VMJ9"/>
<dbReference type="EMBL" id="NSCI01000001">
    <property type="protein sequence ID" value="RAW93466.1"/>
    <property type="molecule type" value="Genomic_DNA"/>
</dbReference>
<gene>
    <name evidence="1" type="ORF">CKY01_00615</name>
</gene>
<sequence>MIFGKLNIAGQHLSMQIRFFANDSTYLKILILSNFQQVNYPHLLQNMKIQEVVLILSLIPIKQKIFL</sequence>
<organism evidence="1 2">
    <name type="scientific">Photorhabdus laumondii subsp. clarkei</name>
    <dbReference type="NCBI Taxonomy" id="2029685"/>
    <lineage>
        <taxon>Bacteria</taxon>
        <taxon>Pseudomonadati</taxon>
        <taxon>Pseudomonadota</taxon>
        <taxon>Gammaproteobacteria</taxon>
        <taxon>Enterobacterales</taxon>
        <taxon>Morganellaceae</taxon>
        <taxon>Photorhabdus</taxon>
    </lineage>
</organism>
<reference evidence="1 2" key="1">
    <citation type="journal article" date="2018" name="Int. J. Syst. Evol. Microbiol.">
        <title>Whole-genome-based revisit of Photorhabdus phylogeny: proposal for the elevation of most Photorhabdus subspecies to the species level and description of one novel species Photorhabdus bodei sp. nov., and one novel subspecies Photorhabdus laumondii subsp. clarkei subsp. nov.</title>
        <authorList>
            <person name="Machado R.A.R."/>
            <person name="Wuthrich D."/>
            <person name="Kuhnert P."/>
            <person name="Arce C.C.M."/>
            <person name="Thonen L."/>
            <person name="Ruiz C."/>
            <person name="Zhang X."/>
            <person name="Robert C.A.M."/>
            <person name="Karimi J."/>
            <person name="Kamali S."/>
            <person name="Ma J."/>
            <person name="Bruggmann R."/>
            <person name="Erb M."/>
        </authorList>
    </citation>
    <scope>NUCLEOTIDE SEQUENCE [LARGE SCALE GENOMIC DNA]</scope>
    <source>
        <strain evidence="1 2">BOJ-47</strain>
    </source>
</reference>
<proteinExistence type="predicted"/>
<comment type="caution">
    <text evidence="1">The sequence shown here is derived from an EMBL/GenBank/DDBJ whole genome shotgun (WGS) entry which is preliminary data.</text>
</comment>
<name>A0A329VMJ9_9GAMM</name>